<comment type="caution">
    <text evidence="1">The sequence shown here is derived from an EMBL/GenBank/DDBJ whole genome shotgun (WGS) entry which is preliminary data.</text>
</comment>
<proteinExistence type="predicted"/>
<dbReference type="EMBL" id="JABMKX010000004">
    <property type="protein sequence ID" value="NQX45312.1"/>
    <property type="molecule type" value="Genomic_DNA"/>
</dbReference>
<organism evidence="1 2">
    <name type="scientific">Paenibacillus tritici</name>
    <dbReference type="NCBI Taxonomy" id="1873425"/>
    <lineage>
        <taxon>Bacteria</taxon>
        <taxon>Bacillati</taxon>
        <taxon>Bacillota</taxon>
        <taxon>Bacilli</taxon>
        <taxon>Bacillales</taxon>
        <taxon>Paenibacillaceae</taxon>
        <taxon>Paenibacillus</taxon>
    </lineage>
</organism>
<sequence length="69" mass="8099">MGPAAETAEGRMMPDELLEYLGELFIKGRYHKRFGMTFLQFTEACTSQGAYYRLSRRTLFQQWLGRERG</sequence>
<dbReference type="RefSeq" id="WP_173130505.1">
    <property type="nucleotide sequence ID" value="NZ_JABMKX010000004.1"/>
</dbReference>
<reference evidence="1 2" key="1">
    <citation type="submission" date="2020-05" db="EMBL/GenBank/DDBJ databases">
        <title>Paenibacillus glebae, sp. nov., Paenibacillus humi sp. nov., Paenibacillus pedi sp. nov., Paenibacillus terrestris sp. nov. and Paenibacillus terricola sp. nov., isolated from a forest top soil sample.</title>
        <authorList>
            <person name="Qi S."/>
            <person name="Carlier A."/>
            <person name="Cnockaert M."/>
            <person name="Vandamme P."/>
        </authorList>
    </citation>
    <scope>NUCLEOTIDE SEQUENCE [LARGE SCALE GENOMIC DNA]</scope>
    <source>
        <strain evidence="1 2">LMG 29502</strain>
    </source>
</reference>
<gene>
    <name evidence="1" type="ORF">HQN87_08205</name>
</gene>
<dbReference type="Proteomes" id="UP000711047">
    <property type="component" value="Unassembled WGS sequence"/>
</dbReference>
<accession>A0ABX2DL07</accession>
<name>A0ABX2DL07_9BACL</name>
<protein>
    <submittedName>
        <fullName evidence="1">Uncharacterized protein</fullName>
    </submittedName>
</protein>
<keyword evidence="2" id="KW-1185">Reference proteome</keyword>
<evidence type="ECO:0000313" key="2">
    <source>
        <dbReference type="Proteomes" id="UP000711047"/>
    </source>
</evidence>
<evidence type="ECO:0000313" key="1">
    <source>
        <dbReference type="EMBL" id="NQX45312.1"/>
    </source>
</evidence>